<dbReference type="Gene3D" id="2.30.42.10">
    <property type="match status" value="1"/>
</dbReference>
<dbReference type="PROSITE" id="PS50106">
    <property type="entry name" value="PDZ"/>
    <property type="match status" value="1"/>
</dbReference>
<dbReference type="GO" id="GO:0006417">
    <property type="term" value="P:regulation of translation"/>
    <property type="evidence" value="ECO:0007669"/>
    <property type="project" value="TreeGrafter"/>
</dbReference>
<evidence type="ECO:0000256" key="5">
    <source>
        <dbReference type="PROSITE-ProRule" id="PRU00176"/>
    </source>
</evidence>
<dbReference type="SMART" id="SM00228">
    <property type="entry name" value="PDZ"/>
    <property type="match status" value="1"/>
</dbReference>
<evidence type="ECO:0000256" key="4">
    <source>
        <dbReference type="ARBA" id="ARBA00022884"/>
    </source>
</evidence>
<feature type="compositionally biased region" description="Polar residues" evidence="6">
    <location>
        <begin position="792"/>
        <end position="805"/>
    </location>
</feature>
<sequence>MMFVGKYKQVIMTQTTTKVVLQRDSVATPWGFRLQGGADFRIPFTVNKIIAGSPAEGFLRRGDVILEIDGQNTQNIQHSEALDLVKRAGDVVTFLIQRGSAPHPLFQQQRNRPTSALPFSNWGNGSSIISPSYQESSPLSPTGFFRNRVFERVPSPKPLLSQTGSPLMPGPVPSVSTKTRGSMLPPSFHTERQNMFNTNPVSLYENTYSLSLPHTFTQNSNVNTRQQHQNSYSRQSTKTVTNRSAYHQPQQQNNDLLNNSMWRDSPNESDVYVPSYQKKVSVNPNLQRQLTTVSVSKPLNRIVMGNSQIVHKQFNSPISLYSQNNVQDVINGVSKISVRPLSSHLVQNHYVAIKPQNNTNTTFISSAMIYTKPVSFSNMTSTHEENDYEQQQMTRKSPNGSDGSTSYDPYNNNNTNNSEEKVIADGTSTVNGYNGNDTNLPGPSEYPSSARYSAPTSNTNSYTSLSKPDDERKLFVGGLTWDTTNEDLRDYFQNFGQIMDISIKHDPATGRSRGFAFLVFDSKEVVEKILSQNDHFVKGRKVDPKSARRRLPPTSVTNAVNPSPYNSIMTQQATDNMNNNSNTFNQYNNNRKVFIGGLDPNFPDGELRTYFSQFGKIEEIDLPYDKEKNERRPFCFISFETEQAAQDVLRIQRHSIGDITVDVKRAKPKVMTNQQQNLYDPYQQAAQQQQYAYGQQSAYGYGQDPYAAWNAYAAYSNNPYSYSSTATAGSPSAAASTYPGYSYPTNSGYPPQTYDYSSYYASAPPQTTGSYDPQAYATQYDYASQYYGNLPGQDNMTNNDNSLDPTHSDYDHDSNSHSYGKAKTSIIQSPTYHPYSRS</sequence>
<dbReference type="EMBL" id="CAJNOQ010001435">
    <property type="protein sequence ID" value="CAF0894657.1"/>
    <property type="molecule type" value="Genomic_DNA"/>
</dbReference>
<name>A0A813Z4T9_9BILA</name>
<organism evidence="9 11">
    <name type="scientific">Didymodactylos carnosus</name>
    <dbReference type="NCBI Taxonomy" id="1234261"/>
    <lineage>
        <taxon>Eukaryota</taxon>
        <taxon>Metazoa</taxon>
        <taxon>Spiralia</taxon>
        <taxon>Gnathifera</taxon>
        <taxon>Rotifera</taxon>
        <taxon>Eurotatoria</taxon>
        <taxon>Bdelloidea</taxon>
        <taxon>Philodinida</taxon>
        <taxon>Philodinidae</taxon>
        <taxon>Didymodactylos</taxon>
    </lineage>
</organism>
<comment type="subcellular location">
    <subcellularLocation>
        <location evidence="1">Cytoplasm</location>
    </subcellularLocation>
</comment>
<proteinExistence type="predicted"/>
<feature type="domain" description="RRM" evidence="7">
    <location>
        <begin position="472"/>
        <end position="549"/>
    </location>
</feature>
<dbReference type="SUPFAM" id="SSF50156">
    <property type="entry name" value="PDZ domain-like"/>
    <property type="match status" value="1"/>
</dbReference>
<feature type="compositionally biased region" description="Polar residues" evidence="6">
    <location>
        <begin position="426"/>
        <end position="466"/>
    </location>
</feature>
<dbReference type="Pfam" id="PF00076">
    <property type="entry name" value="RRM_1"/>
    <property type="match status" value="2"/>
</dbReference>
<dbReference type="SMART" id="SM00735">
    <property type="entry name" value="ZM"/>
    <property type="match status" value="1"/>
</dbReference>
<evidence type="ECO:0000313" key="10">
    <source>
        <dbReference type="EMBL" id="CAF3678255.1"/>
    </source>
</evidence>
<feature type="compositionally biased region" description="Polar residues" evidence="6">
    <location>
        <begin position="389"/>
        <end position="410"/>
    </location>
</feature>
<dbReference type="CDD" id="cd23068">
    <property type="entry name" value="PDZ_ZASP52-like"/>
    <property type="match status" value="1"/>
</dbReference>
<dbReference type="Proteomes" id="UP000681722">
    <property type="component" value="Unassembled WGS sequence"/>
</dbReference>
<feature type="domain" description="PDZ" evidence="8">
    <location>
        <begin position="18"/>
        <end position="100"/>
    </location>
</feature>
<evidence type="ECO:0000259" key="8">
    <source>
        <dbReference type="PROSITE" id="PS50106"/>
    </source>
</evidence>
<evidence type="ECO:0000313" key="11">
    <source>
        <dbReference type="Proteomes" id="UP000663829"/>
    </source>
</evidence>
<dbReference type="SUPFAM" id="SSF54928">
    <property type="entry name" value="RNA-binding domain, RBD"/>
    <property type="match status" value="2"/>
</dbReference>
<feature type="compositionally biased region" description="Polar residues" evidence="6">
    <location>
        <begin position="825"/>
        <end position="838"/>
    </location>
</feature>
<dbReference type="Proteomes" id="UP000663829">
    <property type="component" value="Unassembled WGS sequence"/>
</dbReference>
<dbReference type="PANTHER" id="PTHR48032">
    <property type="entry name" value="RNA-BINDING PROTEIN MUSASHI HOMOLOG RBP6"/>
    <property type="match status" value="1"/>
</dbReference>
<dbReference type="InterPro" id="IPR001478">
    <property type="entry name" value="PDZ"/>
</dbReference>
<gene>
    <name evidence="9" type="ORF">GPM918_LOCUS8309</name>
    <name evidence="10" type="ORF">SRO942_LOCUS8309</name>
</gene>
<evidence type="ECO:0000313" key="9">
    <source>
        <dbReference type="EMBL" id="CAF0894657.1"/>
    </source>
</evidence>
<dbReference type="PANTHER" id="PTHR48032:SF18">
    <property type="entry name" value="RRM DOMAIN-CONTAINING PROTEIN"/>
    <property type="match status" value="1"/>
</dbReference>
<dbReference type="GO" id="GO:0003729">
    <property type="term" value="F:mRNA binding"/>
    <property type="evidence" value="ECO:0007669"/>
    <property type="project" value="TreeGrafter"/>
</dbReference>
<feature type="compositionally biased region" description="Polar residues" evidence="6">
    <location>
        <begin position="222"/>
        <end position="247"/>
    </location>
</feature>
<dbReference type="GO" id="GO:0005737">
    <property type="term" value="C:cytoplasm"/>
    <property type="evidence" value="ECO:0007669"/>
    <property type="project" value="UniProtKB-SubCell"/>
</dbReference>
<feature type="region of interest" description="Disordered" evidence="6">
    <location>
        <begin position="540"/>
        <end position="565"/>
    </location>
</feature>
<dbReference type="AlphaFoldDB" id="A0A813Z4T9"/>
<dbReference type="Pfam" id="PF00595">
    <property type="entry name" value="PDZ"/>
    <property type="match status" value="1"/>
</dbReference>
<feature type="compositionally biased region" description="Basic and acidic residues" evidence="6">
    <location>
        <begin position="806"/>
        <end position="815"/>
    </location>
</feature>
<keyword evidence="2" id="KW-0963">Cytoplasm</keyword>
<dbReference type="PROSITE" id="PS50102">
    <property type="entry name" value="RRM"/>
    <property type="match status" value="2"/>
</dbReference>
<feature type="region of interest" description="Disordered" evidence="6">
    <location>
        <begin position="222"/>
        <end position="268"/>
    </location>
</feature>
<feature type="compositionally biased region" description="Low complexity" evidence="6">
    <location>
        <begin position="248"/>
        <end position="259"/>
    </location>
</feature>
<evidence type="ECO:0000259" key="7">
    <source>
        <dbReference type="PROSITE" id="PS50102"/>
    </source>
</evidence>
<feature type="region of interest" description="Disordered" evidence="6">
    <location>
        <begin position="158"/>
        <end position="181"/>
    </location>
</feature>
<accession>A0A813Z4T9</accession>
<evidence type="ECO:0000256" key="6">
    <source>
        <dbReference type="SAM" id="MobiDB-lite"/>
    </source>
</evidence>
<evidence type="ECO:0000256" key="3">
    <source>
        <dbReference type="ARBA" id="ARBA00022737"/>
    </source>
</evidence>
<dbReference type="SMART" id="SM00360">
    <property type="entry name" value="RRM"/>
    <property type="match status" value="2"/>
</dbReference>
<keyword evidence="3" id="KW-0677">Repeat</keyword>
<dbReference type="InterPro" id="IPR000504">
    <property type="entry name" value="RRM_dom"/>
</dbReference>
<keyword evidence="11" id="KW-1185">Reference proteome</keyword>
<comment type="caution">
    <text evidence="9">The sequence shown here is derived from an EMBL/GenBank/DDBJ whole genome shotgun (WGS) entry which is preliminary data.</text>
</comment>
<feature type="compositionally biased region" description="Polar residues" evidence="6">
    <location>
        <begin position="554"/>
        <end position="565"/>
    </location>
</feature>
<evidence type="ECO:0000256" key="2">
    <source>
        <dbReference type="ARBA" id="ARBA00022490"/>
    </source>
</evidence>
<feature type="region of interest" description="Disordered" evidence="6">
    <location>
        <begin position="787"/>
        <end position="838"/>
    </location>
</feature>
<feature type="region of interest" description="Disordered" evidence="6">
    <location>
        <begin position="380"/>
        <end position="466"/>
    </location>
</feature>
<dbReference type="InterPro" id="IPR012677">
    <property type="entry name" value="Nucleotide-bd_a/b_plait_sf"/>
</dbReference>
<dbReference type="FunFam" id="2.30.42.10:FF:000055">
    <property type="entry name" value="PDZ and LIM domain protein 3"/>
    <property type="match status" value="1"/>
</dbReference>
<dbReference type="EMBL" id="CAJOBC010001435">
    <property type="protein sequence ID" value="CAF3678255.1"/>
    <property type="molecule type" value="Genomic_DNA"/>
</dbReference>
<evidence type="ECO:0000256" key="1">
    <source>
        <dbReference type="ARBA" id="ARBA00004496"/>
    </source>
</evidence>
<dbReference type="Gene3D" id="3.30.70.330">
    <property type="match status" value="2"/>
</dbReference>
<dbReference type="InterPro" id="IPR006643">
    <property type="entry name" value="Zasp-like_motif"/>
</dbReference>
<dbReference type="InterPro" id="IPR035979">
    <property type="entry name" value="RBD_domain_sf"/>
</dbReference>
<protein>
    <submittedName>
        <fullName evidence="9">Uncharacterized protein</fullName>
    </submittedName>
</protein>
<keyword evidence="4 5" id="KW-0694">RNA-binding</keyword>
<reference evidence="9" key="1">
    <citation type="submission" date="2021-02" db="EMBL/GenBank/DDBJ databases">
        <authorList>
            <person name="Nowell W R."/>
        </authorList>
    </citation>
    <scope>NUCLEOTIDE SEQUENCE</scope>
</reference>
<dbReference type="OrthoDB" id="1875751at2759"/>
<dbReference type="InterPro" id="IPR036034">
    <property type="entry name" value="PDZ_sf"/>
</dbReference>
<feature type="domain" description="RRM" evidence="7">
    <location>
        <begin position="591"/>
        <end position="668"/>
    </location>
</feature>